<sequence>KSEKLLVNEVTTLRRHLESAHAPLYEQWCKKNNFLSMLPKVVAARKVTAQDASAKLKQSTVDPHLEEKPEVKPRIPYSDATFREAAIEWLVSTDQPIDALEHPSFHKMIDIASRVAHGVNIPNRKATRAYIIARFKKNLTDLRKCLNVG</sequence>
<reference evidence="1" key="1">
    <citation type="journal article" date="2019" name="Environ. Microbiol.">
        <title>Fungal ecological strategies reflected in gene transcription - a case study of two litter decomposers.</title>
        <authorList>
            <person name="Barbi F."/>
            <person name="Kohler A."/>
            <person name="Barry K."/>
            <person name="Baskaran P."/>
            <person name="Daum C."/>
            <person name="Fauchery L."/>
            <person name="Ihrmark K."/>
            <person name="Kuo A."/>
            <person name="LaButti K."/>
            <person name="Lipzen A."/>
            <person name="Morin E."/>
            <person name="Grigoriev I.V."/>
            <person name="Henrissat B."/>
            <person name="Lindahl B."/>
            <person name="Martin F."/>
        </authorList>
    </citation>
    <scope>NUCLEOTIDE SEQUENCE</scope>
    <source>
        <strain evidence="1">JB14</strain>
    </source>
</reference>
<dbReference type="OrthoDB" id="3256444at2759"/>
<name>A0A6A4GZ89_9AGAR</name>
<dbReference type="EMBL" id="ML769658">
    <property type="protein sequence ID" value="KAE9390414.1"/>
    <property type="molecule type" value="Genomic_DNA"/>
</dbReference>
<keyword evidence="2" id="KW-1185">Reference proteome</keyword>
<organism evidence="1 2">
    <name type="scientific">Gymnopus androsaceus JB14</name>
    <dbReference type="NCBI Taxonomy" id="1447944"/>
    <lineage>
        <taxon>Eukaryota</taxon>
        <taxon>Fungi</taxon>
        <taxon>Dikarya</taxon>
        <taxon>Basidiomycota</taxon>
        <taxon>Agaricomycotina</taxon>
        <taxon>Agaricomycetes</taxon>
        <taxon>Agaricomycetidae</taxon>
        <taxon>Agaricales</taxon>
        <taxon>Marasmiineae</taxon>
        <taxon>Omphalotaceae</taxon>
        <taxon>Gymnopus</taxon>
    </lineage>
</organism>
<dbReference type="Proteomes" id="UP000799118">
    <property type="component" value="Unassembled WGS sequence"/>
</dbReference>
<protein>
    <submittedName>
        <fullName evidence="1">Uncharacterized protein</fullName>
    </submittedName>
</protein>
<accession>A0A6A4GZ89</accession>
<evidence type="ECO:0000313" key="1">
    <source>
        <dbReference type="EMBL" id="KAE9390414.1"/>
    </source>
</evidence>
<proteinExistence type="predicted"/>
<dbReference type="AlphaFoldDB" id="A0A6A4GZ89"/>
<feature type="non-terminal residue" evidence="1">
    <location>
        <position position="1"/>
    </location>
</feature>
<evidence type="ECO:0000313" key="2">
    <source>
        <dbReference type="Proteomes" id="UP000799118"/>
    </source>
</evidence>
<gene>
    <name evidence="1" type="ORF">BT96DRAFT_833455</name>
</gene>